<dbReference type="EMBL" id="CP021056">
    <property type="protein sequence ID" value="QXE22468.1"/>
    <property type="molecule type" value="Genomic_DNA"/>
</dbReference>
<dbReference type="Proteomes" id="UP000683511">
    <property type="component" value="Chromosome"/>
</dbReference>
<reference evidence="1" key="1">
    <citation type="submission" date="2017-04" db="EMBL/GenBank/DDBJ databases">
        <title>Genome deletions in a multicellular cyanobacterial endosymbiont for morphological adaptation in marine diatoms.</title>
        <authorList>
            <person name="Wang Y."/>
            <person name="Gao H."/>
            <person name="Li R."/>
            <person name="Xu X."/>
        </authorList>
    </citation>
    <scope>NUCLEOTIDE SEQUENCE</scope>
    <source>
        <strain evidence="1">FACHB 800</strain>
    </source>
</reference>
<proteinExistence type="predicted"/>
<dbReference type="KEGG" id="rsin:B6N60_01151"/>
<dbReference type="RefSeq" id="WP_190602812.1">
    <property type="nucleotide sequence ID" value="NZ_CP021056.1"/>
</dbReference>
<dbReference type="AlphaFoldDB" id="A0A975Y3T3"/>
<evidence type="ECO:0000313" key="2">
    <source>
        <dbReference type="Proteomes" id="UP000683511"/>
    </source>
</evidence>
<gene>
    <name evidence="1" type="ORF">B6N60_01151</name>
</gene>
<sequence length="198" mass="21796">MGNLGTLQAEKMLSFEELNQEFDNFDLPSPIVTPICQNNVEEYIDPSHSDTSKCIRINFDNLKSFEVVERQYESWGVIFNNSLAIQPSNPAFPTNSGATVLMASPKNGVLEVIFLEPVAWVSALVTSSQPLIFSAYNKTGQLLTQSTLPTANLANSDSAMSPNTLLSLEAKDIKSVTFCAFDGQFTIDEFRFCFSSLA</sequence>
<accession>A0A975Y3T3</accession>
<name>A0A975Y3T3_9NOST</name>
<evidence type="ECO:0000313" key="1">
    <source>
        <dbReference type="EMBL" id="QXE22468.1"/>
    </source>
</evidence>
<keyword evidence="2" id="KW-1185">Reference proteome</keyword>
<protein>
    <submittedName>
        <fullName evidence="1">Uncharacterized protein</fullName>
    </submittedName>
</protein>
<organism evidence="1 2">
    <name type="scientific">Richelia sinica FACHB-800</name>
    <dbReference type="NCBI Taxonomy" id="1357546"/>
    <lineage>
        <taxon>Bacteria</taxon>
        <taxon>Bacillati</taxon>
        <taxon>Cyanobacteriota</taxon>
        <taxon>Cyanophyceae</taxon>
        <taxon>Nostocales</taxon>
        <taxon>Nostocaceae</taxon>
        <taxon>Richelia</taxon>
    </lineage>
</organism>